<evidence type="ECO:0000313" key="7">
    <source>
        <dbReference type="EMBL" id="KAA1006929.1"/>
    </source>
</evidence>
<keyword evidence="3 5" id="KW-1133">Transmembrane helix</keyword>
<evidence type="ECO:0000256" key="1">
    <source>
        <dbReference type="ARBA" id="ARBA00004141"/>
    </source>
</evidence>
<protein>
    <submittedName>
        <fullName evidence="7">MFS transporter</fullName>
    </submittedName>
</protein>
<feature type="transmembrane region" description="Helical" evidence="5">
    <location>
        <begin position="307"/>
        <end position="327"/>
    </location>
</feature>
<comment type="subcellular location">
    <subcellularLocation>
        <location evidence="1">Membrane</location>
        <topology evidence="1">Multi-pass membrane protein</topology>
    </subcellularLocation>
</comment>
<feature type="transmembrane region" description="Helical" evidence="5">
    <location>
        <begin position="102"/>
        <end position="121"/>
    </location>
</feature>
<feature type="transmembrane region" description="Helical" evidence="5">
    <location>
        <begin position="71"/>
        <end position="90"/>
    </location>
</feature>
<dbReference type="PANTHER" id="PTHR23508">
    <property type="entry name" value="CARBOXYLIC ACID TRANSPORTER PROTEIN HOMOLOG"/>
    <property type="match status" value="1"/>
</dbReference>
<dbReference type="Gene3D" id="1.20.1250.20">
    <property type="entry name" value="MFS general substrate transporter like domains"/>
    <property type="match status" value="1"/>
</dbReference>
<dbReference type="Pfam" id="PF07690">
    <property type="entry name" value="MFS_1"/>
    <property type="match status" value="1"/>
</dbReference>
<comment type="caution">
    <text evidence="7">The sequence shown here is derived from an EMBL/GenBank/DDBJ whole genome shotgun (WGS) entry which is preliminary data.</text>
</comment>
<keyword evidence="2 5" id="KW-0812">Transmembrane</keyword>
<evidence type="ECO:0000259" key="6">
    <source>
        <dbReference type="PROSITE" id="PS50850"/>
    </source>
</evidence>
<organism evidence="7 8">
    <name type="scientific">Paraburkholderia panacisoli</name>
    <dbReference type="NCBI Taxonomy" id="2603818"/>
    <lineage>
        <taxon>Bacteria</taxon>
        <taxon>Pseudomonadati</taxon>
        <taxon>Pseudomonadota</taxon>
        <taxon>Betaproteobacteria</taxon>
        <taxon>Burkholderiales</taxon>
        <taxon>Burkholderiaceae</taxon>
        <taxon>Paraburkholderia</taxon>
    </lineage>
</organism>
<dbReference type="PROSITE" id="PS00216">
    <property type="entry name" value="SUGAR_TRANSPORT_1"/>
    <property type="match status" value="1"/>
</dbReference>
<sequence>MEPSSKAMWANARASRVIDVQQLLDEQPVGRFQILVLLMCMFIVTLDGLDTVMVGFIAPALSSAWAVPRDALGPVMSGGLLGLAFGALCAGPLADRFGRKTVMTCAVLFFGVWSLGSAFATNIGELTVLRFLTGLGLGASMPNAATLMAEYAPQRCRALMVTTVFCGFTLGAASGGFVSAWLIASHGWHSVLILGGVLPILYVPLMIKWLPESARFLALKQTRRARLVTVMNRLEPGMADHTTRFAAHETPQRERSPVRLILSRDYAFGTLMLWACYFAGLLTVYLLGSWLPTLIRGAGFTLAEAALVGALFQAGGTIGSLAIGWLMDRFNPHRALGVTVLLGGVLAWAMGLPGHGIAAIGILAFGMGYCMNGSNTGFCALAAGSYPTRMRATGTSWMLGIGRFGGIAGAMLGAGMLHANWGFGQVFTSLAIPAAVGSAAVLLKGARHRGPVLQVSAGIGH</sequence>
<dbReference type="EMBL" id="VTUZ01000018">
    <property type="protein sequence ID" value="KAA1006929.1"/>
    <property type="molecule type" value="Genomic_DNA"/>
</dbReference>
<dbReference type="PROSITE" id="PS50850">
    <property type="entry name" value="MFS"/>
    <property type="match status" value="1"/>
</dbReference>
<feature type="transmembrane region" description="Helical" evidence="5">
    <location>
        <begin position="423"/>
        <end position="443"/>
    </location>
</feature>
<gene>
    <name evidence="7" type="ORF">FVF58_25645</name>
</gene>
<feature type="transmembrane region" description="Helical" evidence="5">
    <location>
        <begin position="190"/>
        <end position="210"/>
    </location>
</feature>
<reference evidence="7 8" key="1">
    <citation type="submission" date="2019-08" db="EMBL/GenBank/DDBJ databases">
        <title>Paraburkholderia sp. DCY113.</title>
        <authorList>
            <person name="Kang J."/>
        </authorList>
    </citation>
    <scope>NUCLEOTIDE SEQUENCE [LARGE SCALE GENOMIC DNA]</scope>
    <source>
        <strain evidence="7 8">DCY113</strain>
    </source>
</reference>
<dbReference type="PANTHER" id="PTHR23508:SF10">
    <property type="entry name" value="CARBOXYLIC ACID TRANSPORTER PROTEIN HOMOLOG"/>
    <property type="match status" value="1"/>
</dbReference>
<evidence type="ECO:0000256" key="4">
    <source>
        <dbReference type="ARBA" id="ARBA00023136"/>
    </source>
</evidence>
<keyword evidence="8" id="KW-1185">Reference proteome</keyword>
<feature type="transmembrane region" description="Helical" evidence="5">
    <location>
        <begin position="396"/>
        <end position="417"/>
    </location>
</feature>
<dbReference type="RefSeq" id="WP_149672627.1">
    <property type="nucleotide sequence ID" value="NZ_VTUZ01000018.1"/>
</dbReference>
<dbReference type="AlphaFoldDB" id="A0A5B0GVP3"/>
<dbReference type="GO" id="GO:0005886">
    <property type="term" value="C:plasma membrane"/>
    <property type="evidence" value="ECO:0007669"/>
    <property type="project" value="TreeGrafter"/>
</dbReference>
<dbReference type="InterPro" id="IPR011701">
    <property type="entry name" value="MFS"/>
</dbReference>
<dbReference type="Proteomes" id="UP000325273">
    <property type="component" value="Unassembled WGS sequence"/>
</dbReference>
<dbReference type="InterPro" id="IPR020846">
    <property type="entry name" value="MFS_dom"/>
</dbReference>
<feature type="transmembrane region" description="Helical" evidence="5">
    <location>
        <begin position="159"/>
        <end position="184"/>
    </location>
</feature>
<feature type="domain" description="Major facilitator superfamily (MFS) profile" evidence="6">
    <location>
        <begin position="36"/>
        <end position="449"/>
    </location>
</feature>
<evidence type="ECO:0000256" key="2">
    <source>
        <dbReference type="ARBA" id="ARBA00022692"/>
    </source>
</evidence>
<evidence type="ECO:0000313" key="8">
    <source>
        <dbReference type="Proteomes" id="UP000325273"/>
    </source>
</evidence>
<dbReference type="PROSITE" id="PS00217">
    <property type="entry name" value="SUGAR_TRANSPORT_2"/>
    <property type="match status" value="1"/>
</dbReference>
<accession>A0A5B0GVP3</accession>
<keyword evidence="4 5" id="KW-0472">Membrane</keyword>
<evidence type="ECO:0000256" key="5">
    <source>
        <dbReference type="SAM" id="Phobius"/>
    </source>
</evidence>
<dbReference type="GO" id="GO:0046943">
    <property type="term" value="F:carboxylic acid transmembrane transporter activity"/>
    <property type="evidence" value="ECO:0007669"/>
    <property type="project" value="TreeGrafter"/>
</dbReference>
<feature type="transmembrane region" description="Helical" evidence="5">
    <location>
        <begin position="266"/>
        <end position="287"/>
    </location>
</feature>
<dbReference type="SUPFAM" id="SSF103473">
    <property type="entry name" value="MFS general substrate transporter"/>
    <property type="match status" value="1"/>
</dbReference>
<dbReference type="CDD" id="cd17365">
    <property type="entry name" value="MFS_PcaK_like"/>
    <property type="match status" value="1"/>
</dbReference>
<name>A0A5B0GVP3_9BURK</name>
<feature type="transmembrane region" description="Helical" evidence="5">
    <location>
        <begin position="34"/>
        <end position="59"/>
    </location>
</feature>
<feature type="transmembrane region" description="Helical" evidence="5">
    <location>
        <begin position="334"/>
        <end position="351"/>
    </location>
</feature>
<evidence type="ECO:0000256" key="3">
    <source>
        <dbReference type="ARBA" id="ARBA00022989"/>
    </source>
</evidence>
<feature type="transmembrane region" description="Helical" evidence="5">
    <location>
        <begin position="357"/>
        <end position="384"/>
    </location>
</feature>
<feature type="transmembrane region" description="Helical" evidence="5">
    <location>
        <begin position="127"/>
        <end position="147"/>
    </location>
</feature>
<proteinExistence type="predicted"/>
<dbReference type="InterPro" id="IPR005829">
    <property type="entry name" value="Sugar_transporter_CS"/>
</dbReference>
<dbReference type="InterPro" id="IPR036259">
    <property type="entry name" value="MFS_trans_sf"/>
</dbReference>